<evidence type="ECO:0000256" key="6">
    <source>
        <dbReference type="ARBA" id="ARBA00022737"/>
    </source>
</evidence>
<keyword evidence="7" id="KW-0802">TPR repeat</keyword>
<dbReference type="SMART" id="SM00390">
    <property type="entry name" value="GoLoco"/>
    <property type="match status" value="2"/>
</dbReference>
<evidence type="ECO:0000313" key="11">
    <source>
        <dbReference type="Proteomes" id="UP000018467"/>
    </source>
</evidence>
<keyword evidence="8" id="KW-0472">Membrane</keyword>
<keyword evidence="5" id="KW-0597">Phosphoprotein</keyword>
<accession>A0A3B1JLH9</accession>
<dbReference type="GO" id="GO:0000132">
    <property type="term" value="P:establishment of mitotic spindle orientation"/>
    <property type="evidence" value="ECO:0007669"/>
    <property type="project" value="TreeGrafter"/>
</dbReference>
<evidence type="ECO:0000256" key="5">
    <source>
        <dbReference type="ARBA" id="ARBA00022553"/>
    </source>
</evidence>
<keyword evidence="11" id="KW-1185">Reference proteome</keyword>
<dbReference type="InterPro" id="IPR003109">
    <property type="entry name" value="GoLoco_motif"/>
</dbReference>
<proteinExistence type="predicted"/>
<dbReference type="GO" id="GO:0005092">
    <property type="term" value="F:GDP-dissociation inhibitor activity"/>
    <property type="evidence" value="ECO:0007669"/>
    <property type="project" value="TreeGrafter"/>
</dbReference>
<reference evidence="10" key="4">
    <citation type="submission" date="2025-09" db="UniProtKB">
        <authorList>
            <consortium name="Ensembl"/>
        </authorList>
    </citation>
    <scope>IDENTIFICATION</scope>
</reference>
<dbReference type="PROSITE" id="PS50877">
    <property type="entry name" value="GOLOCO"/>
    <property type="match status" value="1"/>
</dbReference>
<dbReference type="GO" id="GO:0016020">
    <property type="term" value="C:membrane"/>
    <property type="evidence" value="ECO:0007669"/>
    <property type="project" value="UniProtKB-SubCell"/>
</dbReference>
<evidence type="ECO:0000256" key="2">
    <source>
        <dbReference type="ARBA" id="ARBA00004496"/>
    </source>
</evidence>
<dbReference type="Proteomes" id="UP000018467">
    <property type="component" value="Unassembled WGS sequence"/>
</dbReference>
<dbReference type="InterPro" id="IPR011990">
    <property type="entry name" value="TPR-like_helical_dom_sf"/>
</dbReference>
<dbReference type="Gene3D" id="1.25.40.10">
    <property type="entry name" value="Tetratricopeptide repeat domain"/>
    <property type="match status" value="1"/>
</dbReference>
<feature type="region of interest" description="Disordered" evidence="9">
    <location>
        <begin position="42"/>
        <end position="77"/>
    </location>
</feature>
<dbReference type="GeneTree" id="ENSGT00940000154667"/>
<evidence type="ECO:0000256" key="3">
    <source>
        <dbReference type="ARBA" id="ARBA00022475"/>
    </source>
</evidence>
<evidence type="ECO:0000256" key="9">
    <source>
        <dbReference type="SAM" id="MobiDB-lite"/>
    </source>
</evidence>
<dbReference type="PANTHER" id="PTHR45954">
    <property type="entry name" value="LD33695P"/>
    <property type="match status" value="1"/>
</dbReference>
<evidence type="ECO:0000256" key="7">
    <source>
        <dbReference type="ARBA" id="ARBA00022803"/>
    </source>
</evidence>
<evidence type="ECO:0000256" key="1">
    <source>
        <dbReference type="ARBA" id="ARBA00004370"/>
    </source>
</evidence>
<dbReference type="GO" id="GO:0005938">
    <property type="term" value="C:cell cortex"/>
    <property type="evidence" value="ECO:0007669"/>
    <property type="project" value="TreeGrafter"/>
</dbReference>
<evidence type="ECO:0000256" key="4">
    <source>
        <dbReference type="ARBA" id="ARBA00022490"/>
    </source>
</evidence>
<comment type="subcellular location">
    <subcellularLocation>
        <location evidence="2">Cytoplasm</location>
    </subcellularLocation>
    <subcellularLocation>
        <location evidence="1">Membrane</location>
    </subcellularLocation>
</comment>
<dbReference type="InterPro" id="IPR052386">
    <property type="entry name" value="GPSM"/>
</dbReference>
<dbReference type="Bgee" id="ENSAMXG00000030515">
    <property type="expression patterns" value="Expressed in brain and 14 other cell types or tissues"/>
</dbReference>
<reference evidence="10" key="3">
    <citation type="submission" date="2025-08" db="UniProtKB">
        <authorList>
            <consortium name="Ensembl"/>
        </authorList>
    </citation>
    <scope>IDENTIFICATION</scope>
</reference>
<keyword evidence="4" id="KW-0963">Cytoplasm</keyword>
<keyword evidence="6" id="KW-0677">Repeat</keyword>
<dbReference type="Ensembl" id="ENSAMXT00000047297.1">
    <property type="protein sequence ID" value="ENSAMXP00000042179.1"/>
    <property type="gene ID" value="ENSAMXG00000030515.1"/>
</dbReference>
<feature type="region of interest" description="Disordered" evidence="9">
    <location>
        <begin position="97"/>
        <end position="123"/>
    </location>
</feature>
<dbReference type="PANTHER" id="PTHR45954:SF2">
    <property type="entry name" value="G-PROTEIN-SIGNALING MODULATOR 1"/>
    <property type="match status" value="1"/>
</dbReference>
<dbReference type="Pfam" id="PF02188">
    <property type="entry name" value="GoLoco"/>
    <property type="match status" value="1"/>
</dbReference>
<dbReference type="GO" id="GO:0001965">
    <property type="term" value="F:G-protein alpha-subunit binding"/>
    <property type="evidence" value="ECO:0007669"/>
    <property type="project" value="TreeGrafter"/>
</dbReference>
<evidence type="ECO:0000313" key="10">
    <source>
        <dbReference type="Ensembl" id="ENSAMXP00000042179.1"/>
    </source>
</evidence>
<reference evidence="11" key="2">
    <citation type="journal article" date="2014" name="Nat. Commun.">
        <title>The cavefish genome reveals candidate genes for eye loss.</title>
        <authorList>
            <person name="McGaugh S.E."/>
            <person name="Gross J.B."/>
            <person name="Aken B."/>
            <person name="Blin M."/>
            <person name="Borowsky R."/>
            <person name="Chalopin D."/>
            <person name="Hinaux H."/>
            <person name="Jeffery W.R."/>
            <person name="Keene A."/>
            <person name="Ma L."/>
            <person name="Minx P."/>
            <person name="Murphy D."/>
            <person name="O'Quin K.E."/>
            <person name="Retaux S."/>
            <person name="Rohner N."/>
            <person name="Searle S.M."/>
            <person name="Stahl B.A."/>
            <person name="Tabin C."/>
            <person name="Volff J.N."/>
            <person name="Yoshizawa M."/>
            <person name="Warren W.C."/>
        </authorList>
    </citation>
    <scope>NUCLEOTIDE SEQUENCE [LARGE SCALE GENOMIC DNA]</scope>
    <source>
        <strain evidence="11">female</strain>
    </source>
</reference>
<keyword evidence="3" id="KW-1003">Cell membrane</keyword>
<protein>
    <submittedName>
        <fullName evidence="10">Uncharacterized protein</fullName>
    </submittedName>
</protein>
<evidence type="ECO:0000256" key="8">
    <source>
        <dbReference type="ARBA" id="ARBA00023136"/>
    </source>
</evidence>
<organism evidence="10 11">
    <name type="scientific">Astyanax mexicanus</name>
    <name type="common">Blind cave fish</name>
    <name type="synonym">Astyanax fasciatus mexicanus</name>
    <dbReference type="NCBI Taxonomy" id="7994"/>
    <lineage>
        <taxon>Eukaryota</taxon>
        <taxon>Metazoa</taxon>
        <taxon>Chordata</taxon>
        <taxon>Craniata</taxon>
        <taxon>Vertebrata</taxon>
        <taxon>Euteleostomi</taxon>
        <taxon>Actinopterygii</taxon>
        <taxon>Neopterygii</taxon>
        <taxon>Teleostei</taxon>
        <taxon>Ostariophysi</taxon>
        <taxon>Characiformes</taxon>
        <taxon>Characoidei</taxon>
        <taxon>Acestrorhamphidae</taxon>
        <taxon>Acestrorhamphinae</taxon>
        <taxon>Astyanax</taxon>
    </lineage>
</organism>
<sequence length="123" mass="13778">INPEFKIQDGCSNQLISTGYPSDEDCFFDLLSKFQSSRMDDQRCHLDDGANGQDEDSPSRDSALNDMLGHSQSRRLDDQRVNVGNLPGLRITHNNLGTLCSDPDPQEPSDDFFNIRNANSQPF</sequence>
<reference evidence="11" key="1">
    <citation type="submission" date="2013-03" db="EMBL/GenBank/DDBJ databases">
        <authorList>
            <person name="Jeffery W."/>
            <person name="Warren W."/>
            <person name="Wilson R.K."/>
        </authorList>
    </citation>
    <scope>NUCLEOTIDE SEQUENCE</scope>
    <source>
        <strain evidence="11">female</strain>
    </source>
</reference>
<name>A0A3B1JLH9_ASTMX</name>
<dbReference type="AlphaFoldDB" id="A0A3B1JLH9"/>